<evidence type="ECO:0000313" key="6">
    <source>
        <dbReference type="EMBL" id="MFC7147573.1"/>
    </source>
</evidence>
<dbReference type="PROSITE" id="PS01124">
    <property type="entry name" value="HTH_ARAC_FAMILY_2"/>
    <property type="match status" value="1"/>
</dbReference>
<feature type="domain" description="HTH araC/xylS-type" evidence="5">
    <location>
        <begin position="666"/>
        <end position="765"/>
    </location>
</feature>
<evidence type="ECO:0000259" key="5">
    <source>
        <dbReference type="PROSITE" id="PS01124"/>
    </source>
</evidence>
<organism evidence="6 7">
    <name type="scientific">Cohnella cellulosilytica</name>
    <dbReference type="NCBI Taxonomy" id="986710"/>
    <lineage>
        <taxon>Bacteria</taxon>
        <taxon>Bacillati</taxon>
        <taxon>Bacillota</taxon>
        <taxon>Bacilli</taxon>
        <taxon>Bacillales</taxon>
        <taxon>Paenibacillaceae</taxon>
        <taxon>Cohnella</taxon>
    </lineage>
</organism>
<keyword evidence="2" id="KW-0238">DNA-binding</keyword>
<dbReference type="PANTHER" id="PTHR43280">
    <property type="entry name" value="ARAC-FAMILY TRANSCRIPTIONAL REGULATOR"/>
    <property type="match status" value="1"/>
</dbReference>
<keyword evidence="4" id="KW-0472">Membrane</keyword>
<feature type="transmembrane region" description="Helical" evidence="4">
    <location>
        <begin position="297"/>
        <end position="316"/>
    </location>
</feature>
<sequence length="770" mass="87884">MPTGFRSRKYLQRLIASLIVFVVLVLCVFAFTLYWNMKDGTMRQQQEANRKVLAQIKYNVGYMDEILRNLMMSLYFDHEATSLLHSQQFSYGDVAIKLARLDKLADSSTYLHSITVYNANTDTYLSTNRSFQDNLAGQIESFEAQLAERSELPNMKPIPIHPPSAADKVEFFSYMMQGASVGGSSRSSRLILNVKPEWVFNNLAVMNDLAYDRSQSLLLMEIDGTLYTNDNEKASSLTEEAVARIREAEGEFETFIVGGGQGKTLVTVMPLGVYPWKVVSVQSYDYAFKEVYRTRSMLMVITAAFLLLSGIVAWLLSNRLYRPLDRMLGRLKGWNGPEAAMQKDEWTYLYDTYASMMEKATSAERSQARNRRIIRQFQVRSLLEGSSGLSREQFSQLLQEQKLPLGADGPYLLGLCKLDQDNGRFPQAGSKEKAMYRFALGNIAEEWLSKRCSPVWLETDKGSGEFVFLGTLTGKFDSEAFAEELRQLQRYLLTSYQLTVAFAYPEPFDDYRLISGAYNRAKELMKYRMLLGVTAILSEETVRESERDEDILQATDREKRMIEHLRAGSGEALGEDFRAFFQYASGLTFGQFMNAVLHMTVAVVKTIGEMNENRIRPLNMDTRHFYQEVLERETAADMEALFQQLAAQIEDPNVRGDGERTDILCRTMKDMIAENYADPDFGLPAIAQLLKMSSAYIGRQFKQGTGQPVTEYLNDVRLERALELLESEEMTVNEVMEGCGYRSQSHFFKQFKLKFGTSPKNYRLARAMKQ</sequence>
<dbReference type="EMBL" id="JBHTAI010000002">
    <property type="protein sequence ID" value="MFC7147573.1"/>
    <property type="molecule type" value="Genomic_DNA"/>
</dbReference>
<name>A0ABW2F2Y4_9BACL</name>
<dbReference type="InterPro" id="IPR009057">
    <property type="entry name" value="Homeodomain-like_sf"/>
</dbReference>
<keyword evidence="3" id="KW-0804">Transcription</keyword>
<protein>
    <submittedName>
        <fullName evidence="6">Helix-turn-helix domain-containing protein</fullName>
    </submittedName>
</protein>
<evidence type="ECO:0000256" key="2">
    <source>
        <dbReference type="ARBA" id="ARBA00023125"/>
    </source>
</evidence>
<dbReference type="RefSeq" id="WP_378048416.1">
    <property type="nucleotide sequence ID" value="NZ_JBHMDN010000016.1"/>
</dbReference>
<reference evidence="7" key="1">
    <citation type="journal article" date="2019" name="Int. J. Syst. Evol. Microbiol.">
        <title>The Global Catalogue of Microorganisms (GCM) 10K type strain sequencing project: providing services to taxonomists for standard genome sequencing and annotation.</title>
        <authorList>
            <consortium name="The Broad Institute Genomics Platform"/>
            <consortium name="The Broad Institute Genome Sequencing Center for Infectious Disease"/>
            <person name="Wu L."/>
            <person name="Ma J."/>
        </authorList>
    </citation>
    <scope>NUCLEOTIDE SEQUENCE [LARGE SCALE GENOMIC DNA]</scope>
    <source>
        <strain evidence="7">KCTC 12907</strain>
    </source>
</reference>
<dbReference type="Proteomes" id="UP001596378">
    <property type="component" value="Unassembled WGS sequence"/>
</dbReference>
<gene>
    <name evidence="6" type="ORF">ACFQMJ_03405</name>
</gene>
<evidence type="ECO:0000256" key="3">
    <source>
        <dbReference type="ARBA" id="ARBA00023163"/>
    </source>
</evidence>
<comment type="caution">
    <text evidence="6">The sequence shown here is derived from an EMBL/GenBank/DDBJ whole genome shotgun (WGS) entry which is preliminary data.</text>
</comment>
<keyword evidence="7" id="KW-1185">Reference proteome</keyword>
<feature type="transmembrane region" description="Helical" evidence="4">
    <location>
        <begin position="14"/>
        <end position="35"/>
    </location>
</feature>
<keyword evidence="4" id="KW-1133">Transmembrane helix</keyword>
<keyword evidence="4" id="KW-0812">Transmembrane</keyword>
<dbReference type="Pfam" id="PF12833">
    <property type="entry name" value="HTH_18"/>
    <property type="match status" value="1"/>
</dbReference>
<evidence type="ECO:0000256" key="4">
    <source>
        <dbReference type="SAM" id="Phobius"/>
    </source>
</evidence>
<dbReference type="SUPFAM" id="SSF46689">
    <property type="entry name" value="Homeodomain-like"/>
    <property type="match status" value="1"/>
</dbReference>
<dbReference type="SMART" id="SM00342">
    <property type="entry name" value="HTH_ARAC"/>
    <property type="match status" value="1"/>
</dbReference>
<dbReference type="Gene3D" id="1.10.10.60">
    <property type="entry name" value="Homeodomain-like"/>
    <property type="match status" value="2"/>
</dbReference>
<evidence type="ECO:0000256" key="1">
    <source>
        <dbReference type="ARBA" id="ARBA00023015"/>
    </source>
</evidence>
<proteinExistence type="predicted"/>
<evidence type="ECO:0000313" key="7">
    <source>
        <dbReference type="Proteomes" id="UP001596378"/>
    </source>
</evidence>
<accession>A0ABW2F2Y4</accession>
<dbReference type="InterPro" id="IPR018060">
    <property type="entry name" value="HTH_AraC"/>
</dbReference>
<dbReference type="PANTHER" id="PTHR43280:SF2">
    <property type="entry name" value="HTH-TYPE TRANSCRIPTIONAL REGULATOR EXSA"/>
    <property type="match status" value="1"/>
</dbReference>
<keyword evidence="1" id="KW-0805">Transcription regulation</keyword>